<dbReference type="PROSITE" id="PS00217">
    <property type="entry name" value="SUGAR_TRANSPORT_2"/>
    <property type="match status" value="1"/>
</dbReference>
<evidence type="ECO:0000256" key="1">
    <source>
        <dbReference type="ARBA" id="ARBA00004141"/>
    </source>
</evidence>
<dbReference type="InParanoid" id="A5DI84"/>
<dbReference type="HOGENOM" id="CLU_001265_30_5_1"/>
<gene>
    <name evidence="10" type="ORF">PGUG_02985</name>
</gene>
<feature type="transmembrane region" description="Helical" evidence="8">
    <location>
        <begin position="404"/>
        <end position="428"/>
    </location>
</feature>
<dbReference type="VEuPathDB" id="FungiDB:PGUG_02985"/>
<dbReference type="PANTHER" id="PTHR23503:SF8">
    <property type="entry name" value="FACILITATED GLUCOSE TRANSPORTER PROTEIN 1"/>
    <property type="match status" value="1"/>
</dbReference>
<evidence type="ECO:0000313" key="11">
    <source>
        <dbReference type="Proteomes" id="UP000001997"/>
    </source>
</evidence>
<dbReference type="KEGG" id="pgu:PGUG_02985"/>
<dbReference type="Gene3D" id="1.20.1250.20">
    <property type="entry name" value="MFS general substrate transporter like domains"/>
    <property type="match status" value="1"/>
</dbReference>
<dbReference type="eggNOG" id="KOG0569">
    <property type="taxonomic scope" value="Eukaryota"/>
</dbReference>
<dbReference type="Pfam" id="PF00083">
    <property type="entry name" value="Sugar_tr"/>
    <property type="match status" value="1"/>
</dbReference>
<feature type="transmembrane region" description="Helical" evidence="8">
    <location>
        <begin position="195"/>
        <end position="215"/>
    </location>
</feature>
<dbReference type="GO" id="GO:0016020">
    <property type="term" value="C:membrane"/>
    <property type="evidence" value="ECO:0007669"/>
    <property type="project" value="UniProtKB-SubCell"/>
</dbReference>
<dbReference type="InterPro" id="IPR003663">
    <property type="entry name" value="Sugar/inositol_transpt"/>
</dbReference>
<evidence type="ECO:0000256" key="2">
    <source>
        <dbReference type="ARBA" id="ARBA00010992"/>
    </source>
</evidence>
<feature type="transmembrane region" description="Helical" evidence="8">
    <location>
        <begin position="440"/>
        <end position="459"/>
    </location>
</feature>
<comment type="similarity">
    <text evidence="2">Belongs to the major facilitator superfamily. Sugar transporter (TC 2.A.1.1) family.</text>
</comment>
<dbReference type="FunCoup" id="A5DI84">
    <property type="interactions" value="776"/>
</dbReference>
<dbReference type="OMA" id="SYRWRWI"/>
<evidence type="ECO:0000259" key="9">
    <source>
        <dbReference type="PROSITE" id="PS50850"/>
    </source>
</evidence>
<feature type="transmembrane region" description="Helical" evidence="8">
    <location>
        <begin position="350"/>
        <end position="367"/>
    </location>
</feature>
<feature type="domain" description="Major facilitator superfamily (MFS) profile" evidence="9">
    <location>
        <begin position="1"/>
        <end position="494"/>
    </location>
</feature>
<dbReference type="InterPro" id="IPR005828">
    <property type="entry name" value="MFS_sugar_transport-like"/>
</dbReference>
<dbReference type="PANTHER" id="PTHR23503">
    <property type="entry name" value="SOLUTE CARRIER FAMILY 2"/>
    <property type="match status" value="1"/>
</dbReference>
<sequence>MGHDCSWIRNFSVWLPFGTYFICMNFSPPALTKAELNAPEDIITCAITRHGPLPHYSDTFWAHHGRETCIDMGHMGVAMMTTMFTVGGFVASILAGSSYVSANVGRRSMCMLSSSMYVVGSALIMWANSLLAICIGRFIAGLGAGSSLVMGPLLISELTPPNHRGLLGSLVQLAVAIGILSAQLVSYVFANNQQWRLIFFVATIMGLVQFVALFTTHESPKWMVMNTGDVHGATSILHDLRSTRSRAQRELKHYRRLSKVVDDEEATTEQSPLVASREPTTSESGSSQVANAEEPTEPVHATPFEFMTSSEYWPQFRAVALLLTGQQLCGMNGITFYGVSFLSPIFKDPLMIACSISLCNVICAIAVSPVVDRWGRKPLVLLSVVTMSICAFAIAIGMQFQIEAVVAIACFGFVAGYSAGMAPIPFLMISELAHHESVGAAQAVGGALNWLANISLAYFFPLVEAKLGGCIFYGFSAISAGYAISIALYVPETHGKSHEEVWDSI</sequence>
<feature type="transmembrane region" description="Helical" evidence="8">
    <location>
        <begin position="471"/>
        <end position="490"/>
    </location>
</feature>
<evidence type="ECO:0000313" key="10">
    <source>
        <dbReference type="EMBL" id="EDK38887.2"/>
    </source>
</evidence>
<dbReference type="OrthoDB" id="4540492at2759"/>
<dbReference type="STRING" id="294746.A5DI84"/>
<accession>A5DI84</accession>
<evidence type="ECO:0000256" key="5">
    <source>
        <dbReference type="ARBA" id="ARBA00022989"/>
    </source>
</evidence>
<feature type="transmembrane region" description="Helical" evidence="8">
    <location>
        <begin position="109"/>
        <end position="129"/>
    </location>
</feature>
<dbReference type="Proteomes" id="UP000001997">
    <property type="component" value="Unassembled WGS sequence"/>
</dbReference>
<dbReference type="GO" id="GO:0015149">
    <property type="term" value="F:hexose transmembrane transporter activity"/>
    <property type="evidence" value="ECO:0007669"/>
    <property type="project" value="TreeGrafter"/>
</dbReference>
<evidence type="ECO:0000256" key="4">
    <source>
        <dbReference type="ARBA" id="ARBA00022692"/>
    </source>
</evidence>
<dbReference type="GeneID" id="5126993"/>
<protein>
    <recommendedName>
        <fullName evidence="9">Major facilitator superfamily (MFS) profile domain-containing protein</fullName>
    </recommendedName>
</protein>
<evidence type="ECO:0000256" key="8">
    <source>
        <dbReference type="SAM" id="Phobius"/>
    </source>
</evidence>
<evidence type="ECO:0000256" key="3">
    <source>
        <dbReference type="ARBA" id="ARBA00022448"/>
    </source>
</evidence>
<feature type="transmembrane region" description="Helical" evidence="8">
    <location>
        <begin position="75"/>
        <end position="97"/>
    </location>
</feature>
<keyword evidence="4 8" id="KW-0812">Transmembrane</keyword>
<dbReference type="RefSeq" id="XP_001485256.2">
    <property type="nucleotide sequence ID" value="XM_001485206.1"/>
</dbReference>
<proteinExistence type="inferred from homology"/>
<organism evidence="10 11">
    <name type="scientific">Meyerozyma guilliermondii (strain ATCC 6260 / CBS 566 / DSM 6381 / JCM 1539 / NBRC 10279 / NRRL Y-324)</name>
    <name type="common">Yeast</name>
    <name type="synonym">Candida guilliermondii</name>
    <dbReference type="NCBI Taxonomy" id="294746"/>
    <lineage>
        <taxon>Eukaryota</taxon>
        <taxon>Fungi</taxon>
        <taxon>Dikarya</taxon>
        <taxon>Ascomycota</taxon>
        <taxon>Saccharomycotina</taxon>
        <taxon>Pichiomycetes</taxon>
        <taxon>Debaryomycetaceae</taxon>
        <taxon>Meyerozyma</taxon>
    </lineage>
</organism>
<name>A5DI84_PICGU</name>
<dbReference type="InterPro" id="IPR036259">
    <property type="entry name" value="MFS_trans_sf"/>
</dbReference>
<keyword evidence="3" id="KW-0813">Transport</keyword>
<dbReference type="InterPro" id="IPR045263">
    <property type="entry name" value="GLUT"/>
</dbReference>
<dbReference type="PROSITE" id="PS00216">
    <property type="entry name" value="SUGAR_TRANSPORT_1"/>
    <property type="match status" value="1"/>
</dbReference>
<dbReference type="InterPro" id="IPR005829">
    <property type="entry name" value="Sugar_transporter_CS"/>
</dbReference>
<dbReference type="PRINTS" id="PR00171">
    <property type="entry name" value="SUGRTRNSPORT"/>
</dbReference>
<feature type="compositionally biased region" description="Polar residues" evidence="7">
    <location>
        <begin position="268"/>
        <end position="290"/>
    </location>
</feature>
<feature type="transmembrane region" description="Helical" evidence="8">
    <location>
        <begin position="379"/>
        <end position="398"/>
    </location>
</feature>
<feature type="region of interest" description="Disordered" evidence="7">
    <location>
        <begin position="262"/>
        <end position="296"/>
    </location>
</feature>
<feature type="transmembrane region" description="Helical" evidence="8">
    <location>
        <begin position="167"/>
        <end position="189"/>
    </location>
</feature>
<dbReference type="InterPro" id="IPR020846">
    <property type="entry name" value="MFS_dom"/>
</dbReference>
<evidence type="ECO:0000256" key="6">
    <source>
        <dbReference type="ARBA" id="ARBA00023136"/>
    </source>
</evidence>
<dbReference type="AlphaFoldDB" id="A5DI84"/>
<evidence type="ECO:0000256" key="7">
    <source>
        <dbReference type="SAM" id="MobiDB-lite"/>
    </source>
</evidence>
<comment type="subcellular location">
    <subcellularLocation>
        <location evidence="1">Membrane</location>
        <topology evidence="1">Multi-pass membrane protein</topology>
    </subcellularLocation>
</comment>
<keyword evidence="5 8" id="KW-1133">Transmembrane helix</keyword>
<keyword evidence="6 8" id="KW-0472">Membrane</keyword>
<keyword evidence="11" id="KW-1185">Reference proteome</keyword>
<dbReference type="PROSITE" id="PS50850">
    <property type="entry name" value="MFS"/>
    <property type="match status" value="1"/>
</dbReference>
<reference evidence="10 11" key="1">
    <citation type="journal article" date="2009" name="Nature">
        <title>Evolution of pathogenicity and sexual reproduction in eight Candida genomes.</title>
        <authorList>
            <person name="Butler G."/>
            <person name="Rasmussen M.D."/>
            <person name="Lin M.F."/>
            <person name="Santos M.A."/>
            <person name="Sakthikumar S."/>
            <person name="Munro C.A."/>
            <person name="Rheinbay E."/>
            <person name="Grabherr M."/>
            <person name="Forche A."/>
            <person name="Reedy J.L."/>
            <person name="Agrafioti I."/>
            <person name="Arnaud M.B."/>
            <person name="Bates S."/>
            <person name="Brown A.J."/>
            <person name="Brunke S."/>
            <person name="Costanzo M.C."/>
            <person name="Fitzpatrick D.A."/>
            <person name="de Groot P.W."/>
            <person name="Harris D."/>
            <person name="Hoyer L.L."/>
            <person name="Hube B."/>
            <person name="Klis F.M."/>
            <person name="Kodira C."/>
            <person name="Lennard N."/>
            <person name="Logue M.E."/>
            <person name="Martin R."/>
            <person name="Neiman A.M."/>
            <person name="Nikolaou E."/>
            <person name="Quail M.A."/>
            <person name="Quinn J."/>
            <person name="Santos M.C."/>
            <person name="Schmitzberger F.F."/>
            <person name="Sherlock G."/>
            <person name="Shah P."/>
            <person name="Silverstein K.A."/>
            <person name="Skrzypek M.S."/>
            <person name="Soll D."/>
            <person name="Staggs R."/>
            <person name="Stansfield I."/>
            <person name="Stumpf M.P."/>
            <person name="Sudbery P.E."/>
            <person name="Srikantha T."/>
            <person name="Zeng Q."/>
            <person name="Berman J."/>
            <person name="Berriman M."/>
            <person name="Heitman J."/>
            <person name="Gow N.A."/>
            <person name="Lorenz M.C."/>
            <person name="Birren B.W."/>
            <person name="Kellis M."/>
            <person name="Cuomo C.A."/>
        </authorList>
    </citation>
    <scope>NUCLEOTIDE SEQUENCE [LARGE SCALE GENOMIC DNA]</scope>
    <source>
        <strain evidence="11">ATCC 6260 / CBS 566 / DSM 6381 / JCM 1539 / NBRC 10279 / NRRL Y-324</strain>
    </source>
</reference>
<dbReference type="SUPFAM" id="SSF103473">
    <property type="entry name" value="MFS general substrate transporter"/>
    <property type="match status" value="1"/>
</dbReference>
<dbReference type="EMBL" id="CH408157">
    <property type="protein sequence ID" value="EDK38887.2"/>
    <property type="molecule type" value="Genomic_DNA"/>
</dbReference>